<dbReference type="Proteomes" id="UP000053240">
    <property type="component" value="Unassembled WGS sequence"/>
</dbReference>
<gene>
    <name evidence="1" type="ORF">RR48_14685</name>
</gene>
<dbReference type="EMBL" id="KQ461198">
    <property type="protein sequence ID" value="KPJ06243.1"/>
    <property type="molecule type" value="Genomic_DNA"/>
</dbReference>
<dbReference type="AlphaFoldDB" id="A0A194QKZ2"/>
<keyword evidence="2" id="KW-1185">Reference proteome</keyword>
<sequence length="203" mass="22381">MYGGTSVRTHAVTTIEEYILRKVSVPHEDSFEVAVSRAWEQRGVLFYKLCGGGGGGGGPGASTHSLQIYSTPEHLSKYPLNNLTPLSKVHSRIHNAFESLYRIPPTGSEPKLVVTRSATVVLNWAHNVVVKCDFARNEKGSSTQMHIRNTIGAADALRAFAKDVCSLLEGPYFVAWKYCRRQTITRRGRTRQEVMGAAADCQT</sequence>
<organism evidence="1 2">
    <name type="scientific">Papilio machaon</name>
    <name type="common">Old World swallowtail butterfly</name>
    <dbReference type="NCBI Taxonomy" id="76193"/>
    <lineage>
        <taxon>Eukaryota</taxon>
        <taxon>Metazoa</taxon>
        <taxon>Ecdysozoa</taxon>
        <taxon>Arthropoda</taxon>
        <taxon>Hexapoda</taxon>
        <taxon>Insecta</taxon>
        <taxon>Pterygota</taxon>
        <taxon>Neoptera</taxon>
        <taxon>Endopterygota</taxon>
        <taxon>Lepidoptera</taxon>
        <taxon>Glossata</taxon>
        <taxon>Ditrysia</taxon>
        <taxon>Papilionoidea</taxon>
        <taxon>Papilionidae</taxon>
        <taxon>Papilioninae</taxon>
        <taxon>Papilio</taxon>
    </lineage>
</organism>
<evidence type="ECO:0000313" key="1">
    <source>
        <dbReference type="EMBL" id="KPJ06243.1"/>
    </source>
</evidence>
<name>A0A194QKZ2_PAPMA</name>
<evidence type="ECO:0000313" key="2">
    <source>
        <dbReference type="Proteomes" id="UP000053240"/>
    </source>
</evidence>
<proteinExistence type="predicted"/>
<reference evidence="1 2" key="1">
    <citation type="journal article" date="2015" name="Nat. Commun.">
        <title>Outbred genome sequencing and CRISPR/Cas9 gene editing in butterflies.</title>
        <authorList>
            <person name="Li X."/>
            <person name="Fan D."/>
            <person name="Zhang W."/>
            <person name="Liu G."/>
            <person name="Zhang L."/>
            <person name="Zhao L."/>
            <person name="Fang X."/>
            <person name="Chen L."/>
            <person name="Dong Y."/>
            <person name="Chen Y."/>
            <person name="Ding Y."/>
            <person name="Zhao R."/>
            <person name="Feng M."/>
            <person name="Zhu Y."/>
            <person name="Feng Y."/>
            <person name="Jiang X."/>
            <person name="Zhu D."/>
            <person name="Xiang H."/>
            <person name="Feng X."/>
            <person name="Li S."/>
            <person name="Wang J."/>
            <person name="Zhang G."/>
            <person name="Kronforst M.R."/>
            <person name="Wang W."/>
        </authorList>
    </citation>
    <scope>NUCLEOTIDE SEQUENCE [LARGE SCALE GENOMIC DNA]</scope>
    <source>
        <strain evidence="1">Ya'a_city_454_Pm</strain>
        <tissue evidence="1">Whole body</tissue>
    </source>
</reference>
<protein>
    <submittedName>
        <fullName evidence="1">Uncharacterized protein</fullName>
    </submittedName>
</protein>
<dbReference type="InParanoid" id="A0A194QKZ2"/>
<accession>A0A194QKZ2</accession>